<evidence type="ECO:0000313" key="2">
    <source>
        <dbReference type="EMBL" id="MEE6040486.1"/>
    </source>
</evidence>
<dbReference type="Proteomes" id="UP000254620">
    <property type="component" value="Unassembled WGS sequence"/>
</dbReference>
<organism evidence="4 6">
    <name type="scientific">Avibacterium paragallinarum</name>
    <name type="common">Haemophilus gallinarum</name>
    <dbReference type="NCBI Taxonomy" id="728"/>
    <lineage>
        <taxon>Bacteria</taxon>
        <taxon>Pseudomonadati</taxon>
        <taxon>Pseudomonadota</taxon>
        <taxon>Gammaproteobacteria</taxon>
        <taxon>Pasteurellales</taxon>
        <taxon>Pasteurellaceae</taxon>
        <taxon>Avibacterium</taxon>
    </lineage>
</organism>
<evidence type="ECO:0000313" key="5">
    <source>
        <dbReference type="Proteomes" id="UP000254465"/>
    </source>
</evidence>
<evidence type="ECO:0000313" key="3">
    <source>
        <dbReference type="EMBL" id="STO71697.1"/>
    </source>
</evidence>
<keyword evidence="1" id="KW-0812">Transmembrane</keyword>
<feature type="transmembrane region" description="Helical" evidence="1">
    <location>
        <begin position="181"/>
        <end position="208"/>
    </location>
</feature>
<dbReference type="AlphaFoldDB" id="A0A0F5EXD2"/>
<feature type="transmembrane region" description="Helical" evidence="1">
    <location>
        <begin position="37"/>
        <end position="57"/>
    </location>
</feature>
<feature type="transmembrane region" description="Helical" evidence="1">
    <location>
        <begin position="220"/>
        <end position="239"/>
    </location>
</feature>
<dbReference type="Proteomes" id="UP001347884">
    <property type="component" value="Unassembled WGS sequence"/>
</dbReference>
<dbReference type="EMBL" id="UGHK01000002">
    <property type="protein sequence ID" value="STO71697.1"/>
    <property type="molecule type" value="Genomic_DNA"/>
</dbReference>
<feature type="transmembrane region" description="Helical" evidence="1">
    <location>
        <begin position="12"/>
        <end position="31"/>
    </location>
</feature>
<evidence type="ECO:0000313" key="7">
    <source>
        <dbReference type="Proteomes" id="UP001347884"/>
    </source>
</evidence>
<feature type="transmembrane region" description="Helical" evidence="1">
    <location>
        <begin position="92"/>
        <end position="113"/>
    </location>
</feature>
<reference evidence="2 7" key="2">
    <citation type="journal article" date="2022" name="Front. Microbiol.">
        <title>Commensal bacteria contribute to the growth of multidrug-resistant Avibacterium paragallinarum in chickens.</title>
        <authorList>
            <person name="Zhu J."/>
            <person name="Chen Y."/>
            <person name="Wu Y."/>
            <person name="Wang Y."/>
            <person name="Zhu K."/>
        </authorList>
    </citation>
    <scope>NUCLEOTIDE SEQUENCE [LARGE SCALE GENOMIC DNA]</scope>
    <source>
        <strain evidence="2 7">AV25</strain>
    </source>
</reference>
<feature type="transmembrane region" description="Helical" evidence="1">
    <location>
        <begin position="156"/>
        <end position="174"/>
    </location>
</feature>
<feature type="transmembrane region" description="Helical" evidence="1">
    <location>
        <begin position="125"/>
        <end position="144"/>
    </location>
</feature>
<feature type="transmembrane region" description="Helical" evidence="1">
    <location>
        <begin position="246"/>
        <end position="269"/>
    </location>
</feature>
<dbReference type="Proteomes" id="UP000254465">
    <property type="component" value="Unassembled WGS sequence"/>
</dbReference>
<reference evidence="2" key="3">
    <citation type="submission" date="2022-05" db="EMBL/GenBank/DDBJ databases">
        <authorList>
            <person name="Chen Y."/>
            <person name="Zhu J."/>
            <person name="Zhu K."/>
        </authorList>
    </citation>
    <scope>NUCLEOTIDE SEQUENCE</scope>
    <source>
        <strain evidence="2">AV25</strain>
    </source>
</reference>
<proteinExistence type="predicted"/>
<dbReference type="EMBL" id="JAMDKF010000002">
    <property type="protein sequence ID" value="MEE6040486.1"/>
    <property type="molecule type" value="Genomic_DNA"/>
</dbReference>
<evidence type="ECO:0000313" key="6">
    <source>
        <dbReference type="Proteomes" id="UP000254620"/>
    </source>
</evidence>
<keyword evidence="1" id="KW-0472">Membrane</keyword>
<sequence length="272" mass="29941">MSDSQSSAHRVALSLVPLALLLAVDCFALFLQGQSKAISHFTLAAFTAQLLCVLVFHKGQICNGQRSRLISVNNAFLLYWGFWLLISLFSNYHYVLTDMASLCGIGLSIAICFQPAEPTLRRSMLILATLLGLLGVVVYGLMFTQLPWLGLLPYNPFEQLLLGVILANLCLVISKNRLQGFIALLPLMMIVLLLLNAVLSIVLVYLATQSAVVFGNEFSLGLYFFLHLVLTAIIALPILTKKPLSYYALIFLLFIGLSLPIWANFSLIAQTA</sequence>
<keyword evidence="1" id="KW-1133">Transmembrane helix</keyword>
<evidence type="ECO:0000256" key="1">
    <source>
        <dbReference type="SAM" id="Phobius"/>
    </source>
</evidence>
<gene>
    <name evidence="2" type="ORF">M5S13_01095</name>
    <name evidence="4" type="ORF">NCTC10926_00556</name>
    <name evidence="3" type="ORF">NCTC11296_01610</name>
</gene>
<accession>A0A0F5EXD2</accession>
<evidence type="ECO:0000313" key="4">
    <source>
        <dbReference type="EMBL" id="SUU97185.1"/>
    </source>
</evidence>
<reference evidence="5 6" key="1">
    <citation type="submission" date="2018-06" db="EMBL/GenBank/DDBJ databases">
        <authorList>
            <consortium name="Pathogen Informatics"/>
            <person name="Doyle S."/>
        </authorList>
    </citation>
    <scope>NUCLEOTIDE SEQUENCE [LARGE SCALE GENOMIC DNA]</scope>
    <source>
        <strain evidence="4 6">NCTC10926</strain>
        <strain evidence="3 5">NCTC11296</strain>
    </source>
</reference>
<dbReference type="EMBL" id="UFSW01000001">
    <property type="protein sequence ID" value="SUU97185.1"/>
    <property type="molecule type" value="Genomic_DNA"/>
</dbReference>
<protein>
    <submittedName>
        <fullName evidence="3">Permease</fullName>
    </submittedName>
</protein>
<dbReference type="eggNOG" id="ENOG5031JXD">
    <property type="taxonomic scope" value="Bacteria"/>
</dbReference>
<keyword evidence="7" id="KW-1185">Reference proteome</keyword>
<feature type="transmembrane region" description="Helical" evidence="1">
    <location>
        <begin position="69"/>
        <end position="86"/>
    </location>
</feature>
<name>A0A0F5EXD2_AVIPA</name>
<dbReference type="OrthoDB" id="5915482at2"/>
<dbReference type="RefSeq" id="WP_017806023.1">
    <property type="nucleotide sequence ID" value="NZ_CP081939.1"/>
</dbReference>